<evidence type="ECO:0000313" key="4">
    <source>
        <dbReference type="Proteomes" id="UP000799779"/>
    </source>
</evidence>
<keyword evidence="2" id="KW-1133">Transmembrane helix</keyword>
<feature type="transmembrane region" description="Helical" evidence="2">
    <location>
        <begin position="74"/>
        <end position="92"/>
    </location>
</feature>
<feature type="transmembrane region" description="Helical" evidence="2">
    <location>
        <begin position="43"/>
        <end position="62"/>
    </location>
</feature>
<dbReference type="Proteomes" id="UP000799779">
    <property type="component" value="Unassembled WGS sequence"/>
</dbReference>
<evidence type="ECO:0000256" key="1">
    <source>
        <dbReference type="SAM" id="MobiDB-lite"/>
    </source>
</evidence>
<evidence type="ECO:0000313" key="3">
    <source>
        <dbReference type="EMBL" id="KAF2001452.1"/>
    </source>
</evidence>
<organism evidence="3 4">
    <name type="scientific">Amniculicola lignicola CBS 123094</name>
    <dbReference type="NCBI Taxonomy" id="1392246"/>
    <lineage>
        <taxon>Eukaryota</taxon>
        <taxon>Fungi</taxon>
        <taxon>Dikarya</taxon>
        <taxon>Ascomycota</taxon>
        <taxon>Pezizomycotina</taxon>
        <taxon>Dothideomycetes</taxon>
        <taxon>Pleosporomycetidae</taxon>
        <taxon>Pleosporales</taxon>
        <taxon>Amniculicolaceae</taxon>
        <taxon>Amniculicola</taxon>
    </lineage>
</organism>
<proteinExistence type="predicted"/>
<accession>A0A6A5WIE5</accession>
<name>A0A6A5WIE5_9PLEO</name>
<feature type="compositionally biased region" description="Pro residues" evidence="1">
    <location>
        <begin position="180"/>
        <end position="195"/>
    </location>
</feature>
<feature type="transmembrane region" description="Helical" evidence="2">
    <location>
        <begin position="98"/>
        <end position="118"/>
    </location>
</feature>
<feature type="transmembrane region" description="Helical" evidence="2">
    <location>
        <begin position="12"/>
        <end position="31"/>
    </location>
</feature>
<dbReference type="AlphaFoldDB" id="A0A6A5WIE5"/>
<keyword evidence="4" id="KW-1185">Reference proteome</keyword>
<reference evidence="3" key="1">
    <citation type="journal article" date="2020" name="Stud. Mycol.">
        <title>101 Dothideomycetes genomes: a test case for predicting lifestyles and emergence of pathogens.</title>
        <authorList>
            <person name="Haridas S."/>
            <person name="Albert R."/>
            <person name="Binder M."/>
            <person name="Bloem J."/>
            <person name="Labutti K."/>
            <person name="Salamov A."/>
            <person name="Andreopoulos B."/>
            <person name="Baker S."/>
            <person name="Barry K."/>
            <person name="Bills G."/>
            <person name="Bluhm B."/>
            <person name="Cannon C."/>
            <person name="Castanera R."/>
            <person name="Culley D."/>
            <person name="Daum C."/>
            <person name="Ezra D."/>
            <person name="Gonzalez J."/>
            <person name="Henrissat B."/>
            <person name="Kuo A."/>
            <person name="Liang C."/>
            <person name="Lipzen A."/>
            <person name="Lutzoni F."/>
            <person name="Magnuson J."/>
            <person name="Mondo S."/>
            <person name="Nolan M."/>
            <person name="Ohm R."/>
            <person name="Pangilinan J."/>
            <person name="Park H.-J."/>
            <person name="Ramirez L."/>
            <person name="Alfaro M."/>
            <person name="Sun H."/>
            <person name="Tritt A."/>
            <person name="Yoshinaga Y."/>
            <person name="Zwiers L.-H."/>
            <person name="Turgeon B."/>
            <person name="Goodwin S."/>
            <person name="Spatafora J."/>
            <person name="Crous P."/>
            <person name="Grigoriev I."/>
        </authorList>
    </citation>
    <scope>NUCLEOTIDE SEQUENCE</scope>
    <source>
        <strain evidence="3">CBS 123094</strain>
    </source>
</reference>
<gene>
    <name evidence="3" type="ORF">P154DRAFT_575172</name>
</gene>
<feature type="region of interest" description="Disordered" evidence="1">
    <location>
        <begin position="176"/>
        <end position="230"/>
    </location>
</feature>
<protein>
    <submittedName>
        <fullName evidence="3">Uncharacterized protein</fullName>
    </submittedName>
</protein>
<dbReference type="EMBL" id="ML977583">
    <property type="protein sequence ID" value="KAF2001452.1"/>
    <property type="molecule type" value="Genomic_DNA"/>
</dbReference>
<sequence length="230" mass="25011">MANTKLSNCGLGLFVSSYICSALFLYCSGLVSAENRSIVEPIIRAVFFILWLGLYTSFGTIFFKRCVDSNPTNFFILCLYYAICSVIPLIFFNSRSDLPILVWLPTSLNTGVLVGLGLRDCFLWLHKKFFGPPPPGDGDGGLLPYYNPRTISPYHAGYDGFGGLGHGAIASWHTNSRASRPPPVRIPRASPPPPIFTVGSNSSNNPGDRAPPTGFRAEPSTADADARARE</sequence>
<evidence type="ECO:0000256" key="2">
    <source>
        <dbReference type="SAM" id="Phobius"/>
    </source>
</evidence>
<keyword evidence="2" id="KW-0472">Membrane</keyword>
<keyword evidence="2" id="KW-0812">Transmembrane</keyword>